<protein>
    <submittedName>
        <fullName evidence="2">Uncharacterized protein</fullName>
    </submittedName>
</protein>
<gene>
    <name evidence="2" type="ORF">OE88DRAFT_756687</name>
</gene>
<feature type="region of interest" description="Disordered" evidence="1">
    <location>
        <begin position="62"/>
        <end position="82"/>
    </location>
</feature>
<evidence type="ECO:0000256" key="1">
    <source>
        <dbReference type="SAM" id="MobiDB-lite"/>
    </source>
</evidence>
<reference evidence="2 3" key="1">
    <citation type="journal article" date="2019" name="Nat. Ecol. Evol.">
        <title>Megaphylogeny resolves global patterns of mushroom evolution.</title>
        <authorList>
            <person name="Varga T."/>
            <person name="Krizsan K."/>
            <person name="Foldi C."/>
            <person name="Dima B."/>
            <person name="Sanchez-Garcia M."/>
            <person name="Sanchez-Ramirez S."/>
            <person name="Szollosi G.J."/>
            <person name="Szarkandi J.G."/>
            <person name="Papp V."/>
            <person name="Albert L."/>
            <person name="Andreopoulos W."/>
            <person name="Angelini C."/>
            <person name="Antonin V."/>
            <person name="Barry K.W."/>
            <person name="Bougher N.L."/>
            <person name="Buchanan P."/>
            <person name="Buyck B."/>
            <person name="Bense V."/>
            <person name="Catcheside P."/>
            <person name="Chovatia M."/>
            <person name="Cooper J."/>
            <person name="Damon W."/>
            <person name="Desjardin D."/>
            <person name="Finy P."/>
            <person name="Geml J."/>
            <person name="Haridas S."/>
            <person name="Hughes K."/>
            <person name="Justo A."/>
            <person name="Karasinski D."/>
            <person name="Kautmanova I."/>
            <person name="Kiss B."/>
            <person name="Kocsube S."/>
            <person name="Kotiranta H."/>
            <person name="LaButti K.M."/>
            <person name="Lechner B.E."/>
            <person name="Liimatainen K."/>
            <person name="Lipzen A."/>
            <person name="Lukacs Z."/>
            <person name="Mihaltcheva S."/>
            <person name="Morgado L.N."/>
            <person name="Niskanen T."/>
            <person name="Noordeloos M.E."/>
            <person name="Ohm R.A."/>
            <person name="Ortiz-Santana B."/>
            <person name="Ovrebo C."/>
            <person name="Racz N."/>
            <person name="Riley R."/>
            <person name="Savchenko A."/>
            <person name="Shiryaev A."/>
            <person name="Soop K."/>
            <person name="Spirin V."/>
            <person name="Szebenyi C."/>
            <person name="Tomsovsky M."/>
            <person name="Tulloss R.E."/>
            <person name="Uehling J."/>
            <person name="Grigoriev I.V."/>
            <person name="Vagvolgyi C."/>
            <person name="Papp T."/>
            <person name="Martin F.M."/>
            <person name="Miettinen O."/>
            <person name="Hibbett D.S."/>
            <person name="Nagy L.G."/>
        </authorList>
    </citation>
    <scope>NUCLEOTIDE SEQUENCE [LARGE SCALE GENOMIC DNA]</scope>
    <source>
        <strain evidence="2 3">OMC1185</strain>
    </source>
</reference>
<sequence length="82" mass="8976">MFELYVLPLLPIDTATSVFADRAVPIPPHLRKVPELNTLVFVPLSADVKTIPILPPLMPTDSETRILASPSRDSNRANPTTS</sequence>
<proteinExistence type="predicted"/>
<evidence type="ECO:0000313" key="2">
    <source>
        <dbReference type="EMBL" id="TFK47865.1"/>
    </source>
</evidence>
<dbReference type="Proteomes" id="UP000305948">
    <property type="component" value="Unassembled WGS sequence"/>
</dbReference>
<dbReference type="EMBL" id="ML213522">
    <property type="protein sequence ID" value="TFK47865.1"/>
    <property type="molecule type" value="Genomic_DNA"/>
</dbReference>
<dbReference type="AlphaFoldDB" id="A0A5C3MSW2"/>
<organism evidence="2 3">
    <name type="scientific">Heliocybe sulcata</name>
    <dbReference type="NCBI Taxonomy" id="5364"/>
    <lineage>
        <taxon>Eukaryota</taxon>
        <taxon>Fungi</taxon>
        <taxon>Dikarya</taxon>
        <taxon>Basidiomycota</taxon>
        <taxon>Agaricomycotina</taxon>
        <taxon>Agaricomycetes</taxon>
        <taxon>Gloeophyllales</taxon>
        <taxon>Gloeophyllaceae</taxon>
        <taxon>Heliocybe</taxon>
    </lineage>
</organism>
<evidence type="ECO:0000313" key="3">
    <source>
        <dbReference type="Proteomes" id="UP000305948"/>
    </source>
</evidence>
<name>A0A5C3MSW2_9AGAM</name>
<keyword evidence="3" id="KW-1185">Reference proteome</keyword>
<accession>A0A5C3MSW2</accession>